<feature type="compositionally biased region" description="Basic residues" evidence="1">
    <location>
        <begin position="190"/>
        <end position="200"/>
    </location>
</feature>
<gene>
    <name evidence="2" type="ORF">Esi_0244_0035</name>
</gene>
<dbReference type="Gene3D" id="1.10.225.10">
    <property type="entry name" value="Saposin-like"/>
    <property type="match status" value="1"/>
</dbReference>
<evidence type="ECO:0000313" key="2">
    <source>
        <dbReference type="EMBL" id="CBJ31332.1"/>
    </source>
</evidence>
<feature type="region of interest" description="Disordered" evidence="1">
    <location>
        <begin position="21"/>
        <end position="42"/>
    </location>
</feature>
<dbReference type="Proteomes" id="UP000002630">
    <property type="component" value="Linkage Group LG28"/>
</dbReference>
<dbReference type="AlphaFoldDB" id="D7FT41"/>
<dbReference type="EMBL" id="FN648425">
    <property type="protein sequence ID" value="CBJ31332.1"/>
    <property type="molecule type" value="Genomic_DNA"/>
</dbReference>
<dbReference type="EMBL" id="FN649753">
    <property type="protein sequence ID" value="CBJ31332.1"/>
    <property type="molecule type" value="Genomic_DNA"/>
</dbReference>
<feature type="region of interest" description="Disordered" evidence="1">
    <location>
        <begin position="186"/>
        <end position="205"/>
    </location>
</feature>
<proteinExistence type="predicted"/>
<protein>
    <submittedName>
        <fullName evidence="2">Uncharacterized protein</fullName>
    </submittedName>
</protein>
<evidence type="ECO:0000256" key="1">
    <source>
        <dbReference type="SAM" id="MobiDB-lite"/>
    </source>
</evidence>
<name>D7FT41_ECTSI</name>
<evidence type="ECO:0000313" key="3">
    <source>
        <dbReference type="Proteomes" id="UP000002630"/>
    </source>
</evidence>
<organism evidence="2 3">
    <name type="scientific">Ectocarpus siliculosus</name>
    <name type="common">Brown alga</name>
    <name type="synonym">Conferva siliculosa</name>
    <dbReference type="NCBI Taxonomy" id="2880"/>
    <lineage>
        <taxon>Eukaryota</taxon>
        <taxon>Sar</taxon>
        <taxon>Stramenopiles</taxon>
        <taxon>Ochrophyta</taxon>
        <taxon>PX clade</taxon>
        <taxon>Phaeophyceae</taxon>
        <taxon>Ectocarpales</taxon>
        <taxon>Ectocarpaceae</taxon>
        <taxon>Ectocarpus</taxon>
    </lineage>
</organism>
<reference evidence="2 3" key="1">
    <citation type="journal article" date="2010" name="Nature">
        <title>The Ectocarpus genome and the independent evolution of multicellularity in brown algae.</title>
        <authorList>
            <person name="Cock J.M."/>
            <person name="Sterck L."/>
            <person name="Rouze P."/>
            <person name="Scornet D."/>
            <person name="Allen A.E."/>
            <person name="Amoutzias G."/>
            <person name="Anthouard V."/>
            <person name="Artiguenave F."/>
            <person name="Aury J.M."/>
            <person name="Badger J.H."/>
            <person name="Beszteri B."/>
            <person name="Billiau K."/>
            <person name="Bonnet E."/>
            <person name="Bothwell J.H."/>
            <person name="Bowler C."/>
            <person name="Boyen C."/>
            <person name="Brownlee C."/>
            <person name="Carrano C.J."/>
            <person name="Charrier B."/>
            <person name="Cho G.Y."/>
            <person name="Coelho S.M."/>
            <person name="Collen J."/>
            <person name="Corre E."/>
            <person name="Da Silva C."/>
            <person name="Delage L."/>
            <person name="Delaroque N."/>
            <person name="Dittami S.M."/>
            <person name="Doulbeau S."/>
            <person name="Elias M."/>
            <person name="Farnham G."/>
            <person name="Gachon C.M."/>
            <person name="Gschloessl B."/>
            <person name="Heesch S."/>
            <person name="Jabbari K."/>
            <person name="Jubin C."/>
            <person name="Kawai H."/>
            <person name="Kimura K."/>
            <person name="Kloareg B."/>
            <person name="Kupper F.C."/>
            <person name="Lang D."/>
            <person name="Le Bail A."/>
            <person name="Leblanc C."/>
            <person name="Lerouge P."/>
            <person name="Lohr M."/>
            <person name="Lopez P.J."/>
            <person name="Martens C."/>
            <person name="Maumus F."/>
            <person name="Michel G."/>
            <person name="Miranda-Saavedra D."/>
            <person name="Morales J."/>
            <person name="Moreau H."/>
            <person name="Motomura T."/>
            <person name="Nagasato C."/>
            <person name="Napoli C.A."/>
            <person name="Nelson D.R."/>
            <person name="Nyvall-Collen P."/>
            <person name="Peters A.F."/>
            <person name="Pommier C."/>
            <person name="Potin P."/>
            <person name="Poulain J."/>
            <person name="Quesneville H."/>
            <person name="Read B."/>
            <person name="Rensing S.A."/>
            <person name="Ritter A."/>
            <person name="Rousvoal S."/>
            <person name="Samanta M."/>
            <person name="Samson G."/>
            <person name="Schroeder D.C."/>
            <person name="Segurens B."/>
            <person name="Strittmatter M."/>
            <person name="Tonon T."/>
            <person name="Tregear J.W."/>
            <person name="Valentin K."/>
            <person name="von Dassow P."/>
            <person name="Yamagishi T."/>
            <person name="Van de Peer Y."/>
            <person name="Wincker P."/>
        </authorList>
    </citation>
    <scope>NUCLEOTIDE SEQUENCE [LARGE SCALE GENOMIC DNA]</scope>
    <source>
        <strain evidence="3">Ec32 / CCAP1310/4</strain>
    </source>
</reference>
<dbReference type="InParanoid" id="D7FT41"/>
<keyword evidence="3" id="KW-1185">Reference proteome</keyword>
<sequence length="228" mass="26137">MEPATGFVDLHTEWPLVRSTNKEVSRSSRDRGDDDDATVRRQDEAMSITYEAAIERYCEQSFLSGSQQRVCYSIAPFAAEVGKWLGMGVSPERVCRKLGKRNPVSAALSMFFIGSSSAAAVRLNNKGTQHSMKILNCYSLLAEYEGLKAIYCRLHAPGAAKTHVRECSSEKRTHHRKERNPITPQISAQRHPRARRKRVSMRGMRSDHRAWRRRHWIGEVDHRRFPRT</sequence>
<accession>D7FT41</accession>